<keyword evidence="1" id="KW-0472">Membrane</keyword>
<dbReference type="Proteomes" id="UP000766486">
    <property type="component" value="Unassembled WGS sequence"/>
</dbReference>
<evidence type="ECO:0000313" key="4">
    <source>
        <dbReference type="Proteomes" id="UP000766486"/>
    </source>
</evidence>
<sequence>MVASEDAKECQGCAIFWEAVRPFLHGDGESPESPVFAKGYLNDNKDFYAISVKGIEGHSRLEEAGEAVAIVLTGTQGVSNAWGMKHMEFTEFAEAYDPGSDIVQHQQSPIIDLGDSTLSPQTVQVSKMWLDSCLQHYSPFCNRGQVSALPRRVLGFDQEENGTIRLHEFDCAHERPKAPYMCLSYCWGGADFIRLTKGNCENLKERIPSESLPRLFRDFISLARKLGIFYVWIDSLCIVQDDLNDWKVEAARMAEIYSQSLLTVSATGGRDPSWGLEYPRPDEDIVCGQIRRRVIRVLPEILSPSFPVMGRAWCFQERLLSPRVLHFGPEGVFWECATGTLSEYGNSHDFTTYGGLNRQRFCDACSSCLNAGDSWRNIVQHYTALSMTNPTDRLPAIMGLSVALRDYGRRDELGEYLSGLWEKSLLTDFLWERLLKTTSLVPQKSTGSTLAPSWSWASISGPVIYSEPVRRSFGFITKCCRVLHIQTGDLTKVQIRCQLVAGSVVDHVVVEGVEEGLPLWDNEESSNASQLYRLPVVVDDVMRLSKAREPIFLVRVAMCVSTVFFLVVRTVDGREDFYERVGLVKVSVMKSELNWIHEETQWENIRWHEIFMI</sequence>
<comment type="caution">
    <text evidence="3">The sequence shown here is derived from an EMBL/GenBank/DDBJ whole genome shotgun (WGS) entry which is preliminary data.</text>
</comment>
<proteinExistence type="predicted"/>
<dbReference type="PANTHER" id="PTHR33112">
    <property type="entry name" value="DOMAIN PROTEIN, PUTATIVE-RELATED"/>
    <property type="match status" value="1"/>
</dbReference>
<dbReference type="InterPro" id="IPR010730">
    <property type="entry name" value="HET"/>
</dbReference>
<dbReference type="Pfam" id="PF06985">
    <property type="entry name" value="HET"/>
    <property type="match status" value="1"/>
</dbReference>
<keyword evidence="4" id="KW-1185">Reference proteome</keyword>
<dbReference type="EMBL" id="CABFNS010000833">
    <property type="protein sequence ID" value="VUC31679.1"/>
    <property type="molecule type" value="Genomic_DNA"/>
</dbReference>
<feature type="domain" description="Heterokaryon incompatibility" evidence="2">
    <location>
        <begin position="180"/>
        <end position="317"/>
    </location>
</feature>
<keyword evidence="1" id="KW-1133">Transmembrane helix</keyword>
<feature type="transmembrane region" description="Helical" evidence="1">
    <location>
        <begin position="552"/>
        <end position="571"/>
    </location>
</feature>
<accession>A0ABY6UK86</accession>
<evidence type="ECO:0000256" key="1">
    <source>
        <dbReference type="SAM" id="Phobius"/>
    </source>
</evidence>
<keyword evidence="1" id="KW-0812">Transmembrane</keyword>
<gene>
    <name evidence="3" type="ORF">CLO192961_LOCUS305676</name>
</gene>
<organism evidence="3 4">
    <name type="scientific">Bionectria ochroleuca</name>
    <name type="common">Gliocladium roseum</name>
    <dbReference type="NCBI Taxonomy" id="29856"/>
    <lineage>
        <taxon>Eukaryota</taxon>
        <taxon>Fungi</taxon>
        <taxon>Dikarya</taxon>
        <taxon>Ascomycota</taxon>
        <taxon>Pezizomycotina</taxon>
        <taxon>Sordariomycetes</taxon>
        <taxon>Hypocreomycetidae</taxon>
        <taxon>Hypocreales</taxon>
        <taxon>Bionectriaceae</taxon>
        <taxon>Clonostachys</taxon>
    </lineage>
</organism>
<evidence type="ECO:0000313" key="3">
    <source>
        <dbReference type="EMBL" id="VUC31679.1"/>
    </source>
</evidence>
<protein>
    <recommendedName>
        <fullName evidence="2">Heterokaryon incompatibility domain-containing protein</fullName>
    </recommendedName>
</protein>
<dbReference type="PANTHER" id="PTHR33112:SF13">
    <property type="entry name" value="HETEROKARYON INCOMPATIBILITY DOMAIN-CONTAINING PROTEIN"/>
    <property type="match status" value="1"/>
</dbReference>
<reference evidence="3 4" key="1">
    <citation type="submission" date="2019-06" db="EMBL/GenBank/DDBJ databases">
        <authorList>
            <person name="Broberg M."/>
        </authorList>
    </citation>
    <scope>NUCLEOTIDE SEQUENCE [LARGE SCALE GENOMIC DNA]</scope>
</reference>
<evidence type="ECO:0000259" key="2">
    <source>
        <dbReference type="Pfam" id="PF06985"/>
    </source>
</evidence>
<name>A0ABY6UK86_BIOOC</name>